<feature type="region of interest" description="Disordered" evidence="1">
    <location>
        <begin position="1"/>
        <end position="43"/>
    </location>
</feature>
<evidence type="ECO:0000256" key="1">
    <source>
        <dbReference type="SAM" id="MobiDB-lite"/>
    </source>
</evidence>
<dbReference type="Proteomes" id="UP000660262">
    <property type="component" value="Unassembled WGS sequence"/>
</dbReference>
<proteinExistence type="predicted"/>
<dbReference type="AlphaFoldDB" id="A0A830I0M6"/>
<accession>A0A830I0M6</accession>
<sequence length="127" mass="14016">MPRHLQPPRCCATPSRTSWAARGRAPRQGNGVGKRSTWWSPQGHPTVKTIRAYKKLLAQEDRGAVIKANIDRLLAAFSTTTMSDDDDVDGRAPTGPARTKAKARLVEGYNGVQFMMDTSYAARPYQV</sequence>
<protein>
    <submittedName>
        <fullName evidence="2">Uncharacterized protein</fullName>
    </submittedName>
</protein>
<evidence type="ECO:0000313" key="3">
    <source>
        <dbReference type="Proteomes" id="UP000660262"/>
    </source>
</evidence>
<evidence type="ECO:0000313" key="2">
    <source>
        <dbReference type="EMBL" id="GHP11261.1"/>
    </source>
</evidence>
<dbReference type="EMBL" id="BNJQ01000033">
    <property type="protein sequence ID" value="GHP11261.1"/>
    <property type="molecule type" value="Genomic_DNA"/>
</dbReference>
<organism evidence="2 3">
    <name type="scientific">Pycnococcus provasolii</name>
    <dbReference type="NCBI Taxonomy" id="41880"/>
    <lineage>
        <taxon>Eukaryota</taxon>
        <taxon>Viridiplantae</taxon>
        <taxon>Chlorophyta</taxon>
        <taxon>Pseudoscourfieldiophyceae</taxon>
        <taxon>Pseudoscourfieldiales</taxon>
        <taxon>Pycnococcaceae</taxon>
        <taxon>Pycnococcus</taxon>
    </lineage>
</organism>
<reference evidence="2" key="1">
    <citation type="submission" date="2020-10" db="EMBL/GenBank/DDBJ databases">
        <title>Unveiling of a novel bifunctional photoreceptor, Dualchrome1, isolated from a cosmopolitan green alga.</title>
        <authorList>
            <person name="Suzuki S."/>
            <person name="Kawachi M."/>
        </authorList>
    </citation>
    <scope>NUCLEOTIDE SEQUENCE</scope>
    <source>
        <strain evidence="2">NIES 2893</strain>
    </source>
</reference>
<keyword evidence="3" id="KW-1185">Reference proteome</keyword>
<name>A0A830I0M6_9CHLO</name>
<comment type="caution">
    <text evidence="2">The sequence shown here is derived from an EMBL/GenBank/DDBJ whole genome shotgun (WGS) entry which is preliminary data.</text>
</comment>
<gene>
    <name evidence="2" type="ORF">PPROV_000998900</name>
</gene>